<dbReference type="EC" id="2.7.13.3" evidence="2"/>
<reference evidence="11 12" key="1">
    <citation type="submission" date="2018-10" db="EMBL/GenBank/DDBJ databases">
        <title>Marmoricola sp. 4Q3S-7 whole genome shotgun sequence.</title>
        <authorList>
            <person name="Li F."/>
        </authorList>
    </citation>
    <scope>NUCLEOTIDE SEQUENCE [LARGE SCALE GENOMIC DNA]</scope>
    <source>
        <strain evidence="11 12">4Q3S-7</strain>
    </source>
</reference>
<dbReference type="Gene3D" id="3.30.565.10">
    <property type="entry name" value="Histidine kinase-like ATPase, C-terminal domain"/>
    <property type="match status" value="1"/>
</dbReference>
<feature type="transmembrane region" description="Helical" evidence="9">
    <location>
        <begin position="143"/>
        <end position="161"/>
    </location>
</feature>
<keyword evidence="5" id="KW-0547">Nucleotide-binding</keyword>
<dbReference type="GO" id="GO:0005524">
    <property type="term" value="F:ATP binding"/>
    <property type="evidence" value="ECO:0007669"/>
    <property type="project" value="UniProtKB-KW"/>
</dbReference>
<dbReference type="EMBL" id="RDBE01000010">
    <property type="protein sequence ID" value="RLV48251.1"/>
    <property type="molecule type" value="Genomic_DNA"/>
</dbReference>
<evidence type="ECO:0000256" key="5">
    <source>
        <dbReference type="ARBA" id="ARBA00022741"/>
    </source>
</evidence>
<dbReference type="RefSeq" id="WP_121807755.1">
    <property type="nucleotide sequence ID" value="NZ_RDBE01000010.1"/>
</dbReference>
<dbReference type="GO" id="GO:0046983">
    <property type="term" value="F:protein dimerization activity"/>
    <property type="evidence" value="ECO:0007669"/>
    <property type="project" value="InterPro"/>
</dbReference>
<dbReference type="PANTHER" id="PTHR24421">
    <property type="entry name" value="NITRATE/NITRITE SENSOR PROTEIN NARX-RELATED"/>
    <property type="match status" value="1"/>
</dbReference>
<evidence type="ECO:0000256" key="3">
    <source>
        <dbReference type="ARBA" id="ARBA00022553"/>
    </source>
</evidence>
<dbReference type="GO" id="GO:0000155">
    <property type="term" value="F:phosphorelay sensor kinase activity"/>
    <property type="evidence" value="ECO:0007669"/>
    <property type="project" value="InterPro"/>
</dbReference>
<evidence type="ECO:0000256" key="2">
    <source>
        <dbReference type="ARBA" id="ARBA00012438"/>
    </source>
</evidence>
<protein>
    <recommendedName>
        <fullName evidence="2">histidine kinase</fullName>
        <ecNumber evidence="2">2.7.13.3</ecNumber>
    </recommendedName>
</protein>
<organism evidence="11 12">
    <name type="scientific">Nocardioides mangrovicus</name>
    <dbReference type="NCBI Taxonomy" id="2478913"/>
    <lineage>
        <taxon>Bacteria</taxon>
        <taxon>Bacillati</taxon>
        <taxon>Actinomycetota</taxon>
        <taxon>Actinomycetes</taxon>
        <taxon>Propionibacteriales</taxon>
        <taxon>Nocardioidaceae</taxon>
        <taxon>Nocardioides</taxon>
    </lineage>
</organism>
<dbReference type="Pfam" id="PF23539">
    <property type="entry name" value="DUF7134"/>
    <property type="match status" value="1"/>
</dbReference>
<dbReference type="GO" id="GO:0016020">
    <property type="term" value="C:membrane"/>
    <property type="evidence" value="ECO:0007669"/>
    <property type="project" value="InterPro"/>
</dbReference>
<dbReference type="InterPro" id="IPR003594">
    <property type="entry name" value="HATPase_dom"/>
</dbReference>
<keyword evidence="4" id="KW-0808">Transferase</keyword>
<comment type="catalytic activity">
    <reaction evidence="1">
        <text>ATP + protein L-histidine = ADP + protein N-phospho-L-histidine.</text>
        <dbReference type="EC" id="2.7.13.3"/>
    </reaction>
</comment>
<dbReference type="Pfam" id="PF02518">
    <property type="entry name" value="HATPase_c"/>
    <property type="match status" value="1"/>
</dbReference>
<evidence type="ECO:0000259" key="10">
    <source>
        <dbReference type="SMART" id="SM00387"/>
    </source>
</evidence>
<name>A0A3L8NZP7_9ACTN</name>
<evidence type="ECO:0000256" key="7">
    <source>
        <dbReference type="ARBA" id="ARBA00022840"/>
    </source>
</evidence>
<dbReference type="InterPro" id="IPR050482">
    <property type="entry name" value="Sensor_HK_TwoCompSys"/>
</dbReference>
<comment type="caution">
    <text evidence="11">The sequence shown here is derived from an EMBL/GenBank/DDBJ whole genome shotgun (WGS) entry which is preliminary data.</text>
</comment>
<evidence type="ECO:0000256" key="4">
    <source>
        <dbReference type="ARBA" id="ARBA00022679"/>
    </source>
</evidence>
<keyword evidence="3" id="KW-0597">Phosphoprotein</keyword>
<keyword evidence="8" id="KW-0902">Two-component regulatory system</keyword>
<sequence>MTEPAFADEARGPWTRPRGIALDVCVVMVTLVVAWAGSALSGVFARDGFHVALVTLEILPLLVRRTHPAWCVGLVTAFSLPQLVLLSTPTWGQAAVPLTIYAAVTYGGSRLGRVALALGLGGAVLGPASWTLRTGDGRTFTEAAVFCALVVVSSWLVGTLGRTRKAYVDQLIERGIRVEREAEQRAELAASQERARIAREMHDIVAHGLSVMVVQADGARLQLERDPERVGRALDTIAGTGRESLQEMRRLLGLLRPEDHATATRPQPGLADLRQLLDEQVQSRIADDLPAVGQGVGLTAYRVVQEALTNVRKHAGPDAHPRVEVWADAGWLHLVVLDDGRGAAAPDDGSGHGLAGMRERVAVHGGTLVTGARPRGGFEVRAALPLTEVPVR</sequence>
<proteinExistence type="predicted"/>
<evidence type="ECO:0000256" key="9">
    <source>
        <dbReference type="SAM" id="Phobius"/>
    </source>
</evidence>
<keyword evidence="12" id="KW-1185">Reference proteome</keyword>
<dbReference type="SUPFAM" id="SSF55874">
    <property type="entry name" value="ATPase domain of HSP90 chaperone/DNA topoisomerase II/histidine kinase"/>
    <property type="match status" value="1"/>
</dbReference>
<keyword evidence="9" id="KW-0472">Membrane</keyword>
<keyword evidence="6 11" id="KW-0418">Kinase</keyword>
<keyword evidence="7" id="KW-0067">ATP-binding</keyword>
<dbReference type="OrthoDB" id="227596at2"/>
<feature type="transmembrane region" description="Helical" evidence="9">
    <location>
        <begin position="20"/>
        <end position="45"/>
    </location>
</feature>
<dbReference type="PANTHER" id="PTHR24421:SF10">
    <property type="entry name" value="NITRATE_NITRITE SENSOR PROTEIN NARQ"/>
    <property type="match status" value="1"/>
</dbReference>
<dbReference type="Proteomes" id="UP000281708">
    <property type="component" value="Unassembled WGS sequence"/>
</dbReference>
<dbReference type="SMART" id="SM00387">
    <property type="entry name" value="HATPase_c"/>
    <property type="match status" value="1"/>
</dbReference>
<accession>A0A3L8NZP7</accession>
<dbReference type="InterPro" id="IPR055558">
    <property type="entry name" value="DUF7134"/>
</dbReference>
<keyword evidence="9" id="KW-0812">Transmembrane</keyword>
<dbReference type="InterPro" id="IPR036890">
    <property type="entry name" value="HATPase_C_sf"/>
</dbReference>
<evidence type="ECO:0000313" key="11">
    <source>
        <dbReference type="EMBL" id="RLV48251.1"/>
    </source>
</evidence>
<dbReference type="AlphaFoldDB" id="A0A3L8NZP7"/>
<keyword evidence="9" id="KW-1133">Transmembrane helix</keyword>
<evidence type="ECO:0000313" key="12">
    <source>
        <dbReference type="Proteomes" id="UP000281708"/>
    </source>
</evidence>
<evidence type="ECO:0000256" key="8">
    <source>
        <dbReference type="ARBA" id="ARBA00023012"/>
    </source>
</evidence>
<evidence type="ECO:0000256" key="1">
    <source>
        <dbReference type="ARBA" id="ARBA00000085"/>
    </source>
</evidence>
<feature type="transmembrane region" description="Helical" evidence="9">
    <location>
        <begin position="114"/>
        <end position="131"/>
    </location>
</feature>
<dbReference type="InterPro" id="IPR011712">
    <property type="entry name" value="Sig_transdc_His_kin_sub3_dim/P"/>
</dbReference>
<dbReference type="Gene3D" id="1.20.5.1930">
    <property type="match status" value="1"/>
</dbReference>
<dbReference type="Pfam" id="PF07730">
    <property type="entry name" value="HisKA_3"/>
    <property type="match status" value="1"/>
</dbReference>
<dbReference type="CDD" id="cd16917">
    <property type="entry name" value="HATPase_UhpB-NarQ-NarX-like"/>
    <property type="match status" value="1"/>
</dbReference>
<evidence type="ECO:0000256" key="6">
    <source>
        <dbReference type="ARBA" id="ARBA00022777"/>
    </source>
</evidence>
<gene>
    <name evidence="11" type="ORF">D9V37_19565</name>
</gene>
<feature type="domain" description="Histidine kinase/HSP90-like ATPase" evidence="10">
    <location>
        <begin position="295"/>
        <end position="388"/>
    </location>
</feature>